<name>A0A7M5WZF1_9CNID</name>
<dbReference type="GO" id="GO:0015031">
    <property type="term" value="P:protein transport"/>
    <property type="evidence" value="ECO:0007669"/>
    <property type="project" value="UniProtKB-KW"/>
</dbReference>
<dbReference type="GO" id="GO:0006888">
    <property type="term" value="P:endoplasmic reticulum to Golgi vesicle-mediated transport"/>
    <property type="evidence" value="ECO:0007669"/>
    <property type="project" value="InterPro"/>
</dbReference>
<dbReference type="GO" id="GO:0048219">
    <property type="term" value="P:inter-Golgi cisterna vesicle-mediated transport"/>
    <property type="evidence" value="ECO:0007669"/>
    <property type="project" value="TreeGrafter"/>
</dbReference>
<sequence length="252" mass="28805">MIKTPYKMSVNGSSNSASAQSWEGLRKKARVLENELEMKLVSFSKLGINQQKGYQKVEEKEALLGSSSDTMFETMSLEIEKLLSNLTEVNDSMSAFLSDMSIGEANSAQLHTMQRHRDILQDYSHEFSKTKANIQATKEREDLLGSVRRDIYEYKTGANRRTDLYLKENDHLKNSDRMADEIIDMAMTTKENLGSQRRLFSNISNRVVSLTNRFPVINSLVQKINVRKRRDTLILGFVVSLCIILLLLYALH</sequence>
<evidence type="ECO:0000256" key="6">
    <source>
        <dbReference type="ARBA" id="ARBA00022927"/>
    </source>
</evidence>
<dbReference type="GO" id="GO:0005484">
    <property type="term" value="F:SNAP receptor activity"/>
    <property type="evidence" value="ECO:0007669"/>
    <property type="project" value="TreeGrafter"/>
</dbReference>
<proteinExistence type="inferred from homology"/>
<evidence type="ECO:0000256" key="4">
    <source>
        <dbReference type="ARBA" id="ARBA00022448"/>
    </source>
</evidence>
<evidence type="ECO:0000313" key="12">
    <source>
        <dbReference type="Proteomes" id="UP000594262"/>
    </source>
</evidence>
<evidence type="ECO:0000256" key="8">
    <source>
        <dbReference type="ARBA" id="ARBA00023034"/>
    </source>
</evidence>
<dbReference type="AlphaFoldDB" id="A0A7M5WZF1"/>
<dbReference type="InterPro" id="IPR023601">
    <property type="entry name" value="Golgi_SNAP_su1"/>
</dbReference>
<keyword evidence="12" id="KW-1185">Reference proteome</keyword>
<keyword evidence="8" id="KW-0333">Golgi apparatus</keyword>
<evidence type="ECO:0000256" key="3">
    <source>
        <dbReference type="ARBA" id="ARBA00015612"/>
    </source>
</evidence>
<dbReference type="GO" id="GO:0000139">
    <property type="term" value="C:Golgi membrane"/>
    <property type="evidence" value="ECO:0007669"/>
    <property type="project" value="UniProtKB-SubCell"/>
</dbReference>
<evidence type="ECO:0000256" key="1">
    <source>
        <dbReference type="ARBA" id="ARBA00004409"/>
    </source>
</evidence>
<dbReference type="GO" id="GO:0005797">
    <property type="term" value="C:Golgi medial cisterna"/>
    <property type="evidence" value="ECO:0007669"/>
    <property type="project" value="TreeGrafter"/>
</dbReference>
<evidence type="ECO:0000313" key="11">
    <source>
        <dbReference type="EnsemblMetazoa" id="CLYHEMP015385.1"/>
    </source>
</evidence>
<evidence type="ECO:0000256" key="10">
    <source>
        <dbReference type="SAM" id="Phobius"/>
    </source>
</evidence>
<dbReference type="PIRSF" id="PIRSF027109">
    <property type="entry name" value="Golgi_SNARE"/>
    <property type="match status" value="1"/>
</dbReference>
<dbReference type="EnsemblMetazoa" id="CLYHEMT015385.1">
    <property type="protein sequence ID" value="CLYHEMP015385.1"/>
    <property type="gene ID" value="CLYHEMG015385"/>
</dbReference>
<evidence type="ECO:0000256" key="7">
    <source>
        <dbReference type="ARBA" id="ARBA00022989"/>
    </source>
</evidence>
<dbReference type="GO" id="GO:0031201">
    <property type="term" value="C:SNARE complex"/>
    <property type="evidence" value="ECO:0007669"/>
    <property type="project" value="TreeGrafter"/>
</dbReference>
<keyword evidence="7 10" id="KW-1133">Transmembrane helix</keyword>
<evidence type="ECO:0000256" key="5">
    <source>
        <dbReference type="ARBA" id="ARBA00022692"/>
    </source>
</evidence>
<dbReference type="Pfam" id="PF12352">
    <property type="entry name" value="V-SNARE_C"/>
    <property type="match status" value="1"/>
</dbReference>
<feature type="transmembrane region" description="Helical" evidence="10">
    <location>
        <begin position="232"/>
        <end position="251"/>
    </location>
</feature>
<comment type="subcellular location">
    <subcellularLocation>
        <location evidence="1">Golgi apparatus membrane</location>
        <topology evidence="1">Single-pass type IV membrane protein</topology>
    </subcellularLocation>
</comment>
<comment type="similarity">
    <text evidence="2">Belongs to the GOSR1 family.</text>
</comment>
<dbReference type="Proteomes" id="UP000594262">
    <property type="component" value="Unplaced"/>
</dbReference>
<keyword evidence="5 10" id="KW-0812">Transmembrane</keyword>
<dbReference type="OrthoDB" id="422156at2759"/>
<evidence type="ECO:0000256" key="2">
    <source>
        <dbReference type="ARBA" id="ARBA00008473"/>
    </source>
</evidence>
<evidence type="ECO:0000256" key="9">
    <source>
        <dbReference type="ARBA" id="ARBA00023136"/>
    </source>
</evidence>
<keyword evidence="6" id="KW-0653">Protein transport</keyword>
<dbReference type="GeneID" id="136803608"/>
<keyword evidence="4" id="KW-0813">Transport</keyword>
<reference evidence="11" key="1">
    <citation type="submission" date="2021-01" db="UniProtKB">
        <authorList>
            <consortium name="EnsemblMetazoa"/>
        </authorList>
    </citation>
    <scope>IDENTIFICATION</scope>
</reference>
<dbReference type="GO" id="GO:0005801">
    <property type="term" value="C:cis-Golgi network"/>
    <property type="evidence" value="ECO:0007669"/>
    <property type="project" value="InterPro"/>
</dbReference>
<protein>
    <recommendedName>
        <fullName evidence="3">Golgi SNAP receptor complex member 1</fullName>
    </recommendedName>
</protein>
<keyword evidence="9 10" id="KW-0472">Membrane</keyword>
<organism evidence="11 12">
    <name type="scientific">Clytia hemisphaerica</name>
    <dbReference type="NCBI Taxonomy" id="252671"/>
    <lineage>
        <taxon>Eukaryota</taxon>
        <taxon>Metazoa</taxon>
        <taxon>Cnidaria</taxon>
        <taxon>Hydrozoa</taxon>
        <taxon>Hydroidolina</taxon>
        <taxon>Leptothecata</taxon>
        <taxon>Obeliida</taxon>
        <taxon>Clytiidae</taxon>
        <taxon>Clytia</taxon>
    </lineage>
</organism>
<accession>A0A7M5WZF1</accession>
<dbReference type="RefSeq" id="XP_066916432.1">
    <property type="nucleotide sequence ID" value="XM_067060331.1"/>
</dbReference>
<dbReference type="PANTHER" id="PTHR21094">
    <property type="entry name" value="GOS-28 SNARE- RELATED"/>
    <property type="match status" value="1"/>
</dbReference>
<dbReference type="GO" id="GO:0006906">
    <property type="term" value="P:vesicle fusion"/>
    <property type="evidence" value="ECO:0007669"/>
    <property type="project" value="TreeGrafter"/>
</dbReference>
<dbReference type="CDD" id="cd15864">
    <property type="entry name" value="SNARE_GS28"/>
    <property type="match status" value="1"/>
</dbReference>
<dbReference type="PANTHER" id="PTHR21094:SF2">
    <property type="entry name" value="GOLGI SNAP RECEPTOR COMPLEX MEMBER 1"/>
    <property type="match status" value="1"/>
</dbReference>